<dbReference type="InterPro" id="IPR038883">
    <property type="entry name" value="AN11006-like"/>
</dbReference>
<proteinExistence type="predicted"/>
<dbReference type="EMBL" id="JAVRQU010000003">
    <property type="protein sequence ID" value="KAK5704909.1"/>
    <property type="molecule type" value="Genomic_DNA"/>
</dbReference>
<organism evidence="1 2">
    <name type="scientific">Elasticomyces elasticus</name>
    <dbReference type="NCBI Taxonomy" id="574655"/>
    <lineage>
        <taxon>Eukaryota</taxon>
        <taxon>Fungi</taxon>
        <taxon>Dikarya</taxon>
        <taxon>Ascomycota</taxon>
        <taxon>Pezizomycotina</taxon>
        <taxon>Dothideomycetes</taxon>
        <taxon>Dothideomycetidae</taxon>
        <taxon>Mycosphaerellales</taxon>
        <taxon>Teratosphaeriaceae</taxon>
        <taxon>Elasticomyces</taxon>
    </lineage>
</organism>
<reference evidence="1" key="1">
    <citation type="submission" date="2023-08" db="EMBL/GenBank/DDBJ databases">
        <title>Black Yeasts Isolated from many extreme environments.</title>
        <authorList>
            <person name="Coleine C."/>
            <person name="Stajich J.E."/>
            <person name="Selbmann L."/>
        </authorList>
    </citation>
    <scope>NUCLEOTIDE SEQUENCE</scope>
    <source>
        <strain evidence="1">CCFEE 5810</strain>
    </source>
</reference>
<evidence type="ECO:0000313" key="2">
    <source>
        <dbReference type="Proteomes" id="UP001310594"/>
    </source>
</evidence>
<sequence>MARPKAAMVHNKRKRKSGRCYLLELPPELRLEIYDYLFTEKLDVLLTIYRDCEMQTHLKNPESGSAVSKKEVRKLSALLKTCKALATEITPILFKNLQFRIHLSPDTGNISFQKKLRKLHRCQFAKHIRAMSISVTAGDHSAVASAGERLRMLTKVFQPGRMIKLDTLRLYFSTVDMMGAADPILKATMAINCKKGFKLYHSSFDSGSGGRDMATWSCLRKFEEWSRVIKIDPQGRPLQERFQG</sequence>
<dbReference type="Proteomes" id="UP001310594">
    <property type="component" value="Unassembled WGS sequence"/>
</dbReference>
<comment type="caution">
    <text evidence="1">The sequence shown here is derived from an EMBL/GenBank/DDBJ whole genome shotgun (WGS) entry which is preliminary data.</text>
</comment>
<dbReference type="AlphaFoldDB" id="A0AAN7VUW5"/>
<dbReference type="PANTHER" id="PTHR42085">
    <property type="entry name" value="F-BOX DOMAIN-CONTAINING PROTEIN"/>
    <property type="match status" value="1"/>
</dbReference>
<evidence type="ECO:0000313" key="1">
    <source>
        <dbReference type="EMBL" id="KAK5704909.1"/>
    </source>
</evidence>
<dbReference type="PANTHER" id="PTHR42085:SF1">
    <property type="entry name" value="F-BOX DOMAIN-CONTAINING PROTEIN"/>
    <property type="match status" value="1"/>
</dbReference>
<protein>
    <submittedName>
        <fullName evidence="1">Uncharacterized protein</fullName>
    </submittedName>
</protein>
<gene>
    <name evidence="1" type="ORF">LTR97_002020</name>
</gene>
<name>A0AAN7VUW5_9PEZI</name>
<accession>A0AAN7VUW5</accession>